<dbReference type="OrthoDB" id="565904at2759"/>
<feature type="chain" id="PRO_5004581107" description="Lipocalin/cytosolic fatty-acid binding domain-containing protein" evidence="2">
    <location>
        <begin position="20"/>
        <end position="182"/>
    </location>
</feature>
<reference evidence="4" key="2">
    <citation type="submission" date="2015-06" db="UniProtKB">
        <authorList>
            <consortium name="EnsemblMetazoa"/>
        </authorList>
    </citation>
    <scope>IDENTIFICATION</scope>
</reference>
<comment type="similarity">
    <text evidence="1">Belongs to the calycin superfamily. Lipocalin family.</text>
</comment>
<dbReference type="PROSITE" id="PS00213">
    <property type="entry name" value="LIPOCALIN"/>
    <property type="match status" value="1"/>
</dbReference>
<dbReference type="Gene3D" id="2.40.128.20">
    <property type="match status" value="1"/>
</dbReference>
<proteinExistence type="inferred from homology"/>
<dbReference type="SUPFAM" id="SSF50814">
    <property type="entry name" value="Lipocalins"/>
    <property type="match status" value="1"/>
</dbReference>
<dbReference type="Proteomes" id="UP000015104">
    <property type="component" value="Unassembled WGS sequence"/>
</dbReference>
<feature type="domain" description="Lipocalin/cytosolic fatty-acid binding" evidence="3">
    <location>
        <begin position="37"/>
        <end position="174"/>
    </location>
</feature>
<keyword evidence="5" id="KW-1185">Reference proteome</keyword>
<accession>T1K789</accession>
<organism evidence="4 5">
    <name type="scientific">Tetranychus urticae</name>
    <name type="common">Two-spotted spider mite</name>
    <dbReference type="NCBI Taxonomy" id="32264"/>
    <lineage>
        <taxon>Eukaryota</taxon>
        <taxon>Metazoa</taxon>
        <taxon>Ecdysozoa</taxon>
        <taxon>Arthropoda</taxon>
        <taxon>Chelicerata</taxon>
        <taxon>Arachnida</taxon>
        <taxon>Acari</taxon>
        <taxon>Acariformes</taxon>
        <taxon>Trombidiformes</taxon>
        <taxon>Prostigmata</taxon>
        <taxon>Eleutherengona</taxon>
        <taxon>Raphignathae</taxon>
        <taxon>Tetranychoidea</taxon>
        <taxon>Tetranychidae</taxon>
        <taxon>Tetranychus</taxon>
    </lineage>
</organism>
<evidence type="ECO:0000259" key="3">
    <source>
        <dbReference type="Pfam" id="PF00061"/>
    </source>
</evidence>
<sequence length="182" mass="20163">MKMIATLFVVFAFASQAFGQCTVPPSFSCPNITKIAGRWYEIAGPIHDLACVTMDFTPREDGNFNYTIIGAKSDGSKFSQHLLATRTGLENSFNVSDMSTNTTSQITYYIANTDYDNFLVLYACVYLPGYSNFLSGSIFSRTNTMSDGDVYKLKNLLVDTYGVPSDSLVAITQKGCKYWPVF</sequence>
<evidence type="ECO:0000256" key="1">
    <source>
        <dbReference type="RuleBase" id="RU003695"/>
    </source>
</evidence>
<dbReference type="PANTHER" id="PTHR10612">
    <property type="entry name" value="APOLIPOPROTEIN D"/>
    <property type="match status" value="1"/>
</dbReference>
<dbReference type="HOGENOM" id="CLU_127873_0_0_1"/>
<keyword evidence="2" id="KW-0732">Signal</keyword>
<dbReference type="EnsemblMetazoa" id="tetur06g03360.1">
    <property type="protein sequence ID" value="tetur06g03360.1"/>
    <property type="gene ID" value="tetur06g03360"/>
</dbReference>
<evidence type="ECO:0000256" key="2">
    <source>
        <dbReference type="SAM" id="SignalP"/>
    </source>
</evidence>
<protein>
    <recommendedName>
        <fullName evidence="3">Lipocalin/cytosolic fatty-acid binding domain-containing protein</fullName>
    </recommendedName>
</protein>
<reference evidence="5" key="1">
    <citation type="submission" date="2011-08" db="EMBL/GenBank/DDBJ databases">
        <authorList>
            <person name="Rombauts S."/>
        </authorList>
    </citation>
    <scope>NUCLEOTIDE SEQUENCE</scope>
    <source>
        <strain evidence="5">London</strain>
    </source>
</reference>
<dbReference type="InterPro" id="IPR012674">
    <property type="entry name" value="Calycin"/>
</dbReference>
<dbReference type="GO" id="GO:0005737">
    <property type="term" value="C:cytoplasm"/>
    <property type="evidence" value="ECO:0007669"/>
    <property type="project" value="TreeGrafter"/>
</dbReference>
<dbReference type="AlphaFoldDB" id="T1K789"/>
<evidence type="ECO:0000313" key="4">
    <source>
        <dbReference type="EnsemblMetazoa" id="tetur06g03360.1"/>
    </source>
</evidence>
<dbReference type="GO" id="GO:0000302">
    <property type="term" value="P:response to reactive oxygen species"/>
    <property type="evidence" value="ECO:0007669"/>
    <property type="project" value="TreeGrafter"/>
</dbReference>
<dbReference type="Pfam" id="PF00061">
    <property type="entry name" value="Lipocalin"/>
    <property type="match status" value="1"/>
</dbReference>
<dbReference type="PANTHER" id="PTHR10612:SF34">
    <property type="entry name" value="APOLIPOPROTEIN D"/>
    <property type="match status" value="1"/>
</dbReference>
<dbReference type="InterPro" id="IPR022272">
    <property type="entry name" value="Lipocalin_CS"/>
</dbReference>
<name>T1K789_TETUR</name>
<dbReference type="EMBL" id="CAEY01001801">
    <property type="status" value="NOT_ANNOTATED_CDS"/>
    <property type="molecule type" value="Genomic_DNA"/>
</dbReference>
<evidence type="ECO:0000313" key="5">
    <source>
        <dbReference type="Proteomes" id="UP000015104"/>
    </source>
</evidence>
<gene>
    <name evidence="4" type="primary">107361411</name>
</gene>
<feature type="signal peptide" evidence="2">
    <location>
        <begin position="1"/>
        <end position="19"/>
    </location>
</feature>
<dbReference type="KEGG" id="tut:107361411"/>
<dbReference type="GO" id="GO:0006629">
    <property type="term" value="P:lipid metabolic process"/>
    <property type="evidence" value="ECO:0007669"/>
    <property type="project" value="TreeGrafter"/>
</dbReference>
<dbReference type="InterPro" id="IPR000566">
    <property type="entry name" value="Lipocln_cytosolic_FA-bd_dom"/>
</dbReference>